<dbReference type="Gene3D" id="1.20.5.3310">
    <property type="match status" value="1"/>
</dbReference>
<feature type="compositionally biased region" description="Basic and acidic residues" evidence="11">
    <location>
        <begin position="60"/>
        <end position="82"/>
    </location>
</feature>
<gene>
    <name evidence="10" type="primary">tatA</name>
    <name evidence="12" type="ORF">GCM10008023_12320</name>
</gene>
<dbReference type="Proteomes" id="UP000652430">
    <property type="component" value="Unassembled WGS sequence"/>
</dbReference>
<evidence type="ECO:0000256" key="3">
    <source>
        <dbReference type="ARBA" id="ARBA00022475"/>
    </source>
</evidence>
<comment type="subcellular location">
    <subcellularLocation>
        <location evidence="1 10">Cell membrane</location>
        <topology evidence="1 10">Single-pass membrane protein</topology>
    </subcellularLocation>
</comment>
<evidence type="ECO:0000256" key="11">
    <source>
        <dbReference type="SAM" id="MobiDB-lite"/>
    </source>
</evidence>
<feature type="compositionally biased region" description="Basic and acidic residues" evidence="11">
    <location>
        <begin position="43"/>
        <end position="53"/>
    </location>
</feature>
<evidence type="ECO:0000256" key="10">
    <source>
        <dbReference type="HAMAP-Rule" id="MF_00236"/>
    </source>
</evidence>
<comment type="subunit">
    <text evidence="10">The Tat system comprises two distinct complexes: a TatABC complex, containing multiple copies of TatA, TatB and TatC subunits, and a separate TatA complex, containing only TatA subunits. Substrates initially bind to the TatABC complex, which probably triggers association of the separate TatA complex to form the active translocon.</text>
</comment>
<evidence type="ECO:0000256" key="6">
    <source>
        <dbReference type="ARBA" id="ARBA00022927"/>
    </source>
</evidence>
<accession>A0ABQ3LDW3</accession>
<evidence type="ECO:0000256" key="4">
    <source>
        <dbReference type="ARBA" id="ARBA00022519"/>
    </source>
</evidence>
<keyword evidence="9 10" id="KW-0472">Membrane</keyword>
<reference evidence="13" key="1">
    <citation type="journal article" date="2019" name="Int. J. Syst. Evol. Microbiol.">
        <title>The Global Catalogue of Microorganisms (GCM) 10K type strain sequencing project: providing services to taxonomists for standard genome sequencing and annotation.</title>
        <authorList>
            <consortium name="The Broad Institute Genomics Platform"/>
            <consortium name="The Broad Institute Genome Sequencing Center for Infectious Disease"/>
            <person name="Wu L."/>
            <person name="Ma J."/>
        </authorList>
    </citation>
    <scope>NUCLEOTIDE SEQUENCE [LARGE SCALE GENOMIC DNA]</scope>
    <source>
        <strain evidence="13">CGMCC 1.8957</strain>
    </source>
</reference>
<name>A0ABQ3LDW3_9SPHN</name>
<keyword evidence="5 10" id="KW-0812">Transmembrane</keyword>
<dbReference type="HAMAP" id="MF_00236">
    <property type="entry name" value="TatA_E"/>
    <property type="match status" value="1"/>
</dbReference>
<keyword evidence="3 10" id="KW-1003">Cell membrane</keyword>
<dbReference type="PANTHER" id="PTHR42982">
    <property type="entry name" value="SEC-INDEPENDENT PROTEIN TRANSLOCASE PROTEIN TATA"/>
    <property type="match status" value="1"/>
</dbReference>
<dbReference type="InterPro" id="IPR006312">
    <property type="entry name" value="TatA/E"/>
</dbReference>
<dbReference type="InterPro" id="IPR003369">
    <property type="entry name" value="TatA/B/E"/>
</dbReference>
<comment type="function">
    <text evidence="10">Part of the twin-arginine translocation (Tat) system that transports large folded proteins containing a characteristic twin-arginine motif in their signal peptide across membranes. TatA could form the protein-conducting channel of the Tat system.</text>
</comment>
<comment type="similarity">
    <text evidence="10">Belongs to the TatA/E family.</text>
</comment>
<evidence type="ECO:0000256" key="9">
    <source>
        <dbReference type="ARBA" id="ARBA00023136"/>
    </source>
</evidence>
<keyword evidence="8 10" id="KW-0811">Translocation</keyword>
<dbReference type="Pfam" id="PF02416">
    <property type="entry name" value="TatA_B_E"/>
    <property type="match status" value="1"/>
</dbReference>
<evidence type="ECO:0000256" key="8">
    <source>
        <dbReference type="ARBA" id="ARBA00023010"/>
    </source>
</evidence>
<proteinExistence type="inferred from homology"/>
<evidence type="ECO:0000313" key="12">
    <source>
        <dbReference type="EMBL" id="GHH12317.1"/>
    </source>
</evidence>
<keyword evidence="4" id="KW-0997">Cell inner membrane</keyword>
<organism evidence="12 13">
    <name type="scientific">Sphingomonas glacialis</name>
    <dbReference type="NCBI Taxonomy" id="658225"/>
    <lineage>
        <taxon>Bacteria</taxon>
        <taxon>Pseudomonadati</taxon>
        <taxon>Pseudomonadota</taxon>
        <taxon>Alphaproteobacteria</taxon>
        <taxon>Sphingomonadales</taxon>
        <taxon>Sphingomonadaceae</taxon>
        <taxon>Sphingomonas</taxon>
    </lineage>
</organism>
<feature type="transmembrane region" description="Helical" evidence="10">
    <location>
        <begin position="6"/>
        <end position="25"/>
    </location>
</feature>
<evidence type="ECO:0000256" key="5">
    <source>
        <dbReference type="ARBA" id="ARBA00022692"/>
    </source>
</evidence>
<evidence type="ECO:0000256" key="7">
    <source>
        <dbReference type="ARBA" id="ARBA00022989"/>
    </source>
</evidence>
<feature type="region of interest" description="Disordered" evidence="11">
    <location>
        <begin position="43"/>
        <end position="82"/>
    </location>
</feature>
<dbReference type="EMBL" id="BNAQ01000001">
    <property type="protein sequence ID" value="GHH12317.1"/>
    <property type="molecule type" value="Genomic_DNA"/>
</dbReference>
<protein>
    <recommendedName>
        <fullName evidence="10">Sec-independent protein translocase protein TatA</fullName>
    </recommendedName>
</protein>
<dbReference type="PANTHER" id="PTHR42982:SF1">
    <property type="entry name" value="SEC-INDEPENDENT PROTEIN TRANSLOCASE PROTEIN TATA"/>
    <property type="match status" value="1"/>
</dbReference>
<comment type="caution">
    <text evidence="12">The sequence shown here is derived from an EMBL/GenBank/DDBJ whole genome shotgun (WGS) entry which is preliminary data.</text>
</comment>
<evidence type="ECO:0000313" key="13">
    <source>
        <dbReference type="Proteomes" id="UP000652430"/>
    </source>
</evidence>
<dbReference type="NCBIfam" id="NF001940">
    <property type="entry name" value="PRK00720.1"/>
    <property type="match status" value="1"/>
</dbReference>
<sequence length="82" mass="8814">MGGLSIVHWLIFGGIAILVLGGGRFSNMMGDVAKGIKSFKKGMAEDDEPKREPNGVPGRIEAKASADPVFDRDGNRIRDTEI</sequence>
<evidence type="ECO:0000256" key="1">
    <source>
        <dbReference type="ARBA" id="ARBA00004162"/>
    </source>
</evidence>
<evidence type="ECO:0000256" key="2">
    <source>
        <dbReference type="ARBA" id="ARBA00022448"/>
    </source>
</evidence>
<keyword evidence="6 10" id="KW-0653">Protein transport</keyword>
<keyword evidence="13" id="KW-1185">Reference proteome</keyword>
<keyword evidence="2 10" id="KW-0813">Transport</keyword>
<keyword evidence="7 10" id="KW-1133">Transmembrane helix</keyword>
<dbReference type="RefSeq" id="WP_133189979.1">
    <property type="nucleotide sequence ID" value="NZ_BNAQ01000001.1"/>
</dbReference>